<dbReference type="PROSITE" id="PS01081">
    <property type="entry name" value="HTH_TETR_1"/>
    <property type="match status" value="1"/>
</dbReference>
<evidence type="ECO:0000256" key="2">
    <source>
        <dbReference type="ARBA" id="ARBA00023125"/>
    </source>
</evidence>
<evidence type="ECO:0000259" key="5">
    <source>
        <dbReference type="PROSITE" id="PS50977"/>
    </source>
</evidence>
<keyword evidence="1" id="KW-0805">Transcription regulation</keyword>
<dbReference type="SUPFAM" id="SSF48498">
    <property type="entry name" value="Tetracyclin repressor-like, C-terminal domain"/>
    <property type="match status" value="1"/>
</dbReference>
<evidence type="ECO:0000256" key="4">
    <source>
        <dbReference type="PROSITE-ProRule" id="PRU00335"/>
    </source>
</evidence>
<dbReference type="InterPro" id="IPR009057">
    <property type="entry name" value="Homeodomain-like_sf"/>
</dbReference>
<protein>
    <submittedName>
        <fullName evidence="6">TetR family transcriptional regulator</fullName>
    </submittedName>
</protein>
<dbReference type="InterPro" id="IPR023772">
    <property type="entry name" value="DNA-bd_HTH_TetR-type_CS"/>
</dbReference>
<evidence type="ECO:0000313" key="6">
    <source>
        <dbReference type="EMBL" id="GIE19209.1"/>
    </source>
</evidence>
<dbReference type="Pfam" id="PF16925">
    <property type="entry name" value="TetR_C_13"/>
    <property type="match status" value="1"/>
</dbReference>
<keyword evidence="3" id="KW-0804">Transcription</keyword>
<dbReference type="PRINTS" id="PR00455">
    <property type="entry name" value="HTHTETR"/>
</dbReference>
<feature type="DNA-binding region" description="H-T-H motif" evidence="4">
    <location>
        <begin position="34"/>
        <end position="53"/>
    </location>
</feature>
<proteinExistence type="predicted"/>
<dbReference type="PROSITE" id="PS50977">
    <property type="entry name" value="HTH_TETR_2"/>
    <property type="match status" value="1"/>
</dbReference>
<gene>
    <name evidence="6" type="ORF">Ahu01nite_023110</name>
</gene>
<keyword evidence="7" id="KW-1185">Reference proteome</keyword>
<organism evidence="6 7">
    <name type="scientific">Winogradskya humida</name>
    <dbReference type="NCBI Taxonomy" id="113566"/>
    <lineage>
        <taxon>Bacteria</taxon>
        <taxon>Bacillati</taxon>
        <taxon>Actinomycetota</taxon>
        <taxon>Actinomycetes</taxon>
        <taxon>Micromonosporales</taxon>
        <taxon>Micromonosporaceae</taxon>
        <taxon>Winogradskya</taxon>
    </lineage>
</organism>
<dbReference type="Proteomes" id="UP000603200">
    <property type="component" value="Unassembled WGS sequence"/>
</dbReference>
<dbReference type="Pfam" id="PF00440">
    <property type="entry name" value="TetR_N"/>
    <property type="match status" value="1"/>
</dbReference>
<dbReference type="InterPro" id="IPR011075">
    <property type="entry name" value="TetR_C"/>
</dbReference>
<dbReference type="InterPro" id="IPR001647">
    <property type="entry name" value="HTH_TetR"/>
</dbReference>
<dbReference type="SUPFAM" id="SSF46689">
    <property type="entry name" value="Homeodomain-like"/>
    <property type="match status" value="1"/>
</dbReference>
<dbReference type="Gene3D" id="1.10.10.60">
    <property type="entry name" value="Homeodomain-like"/>
    <property type="match status" value="1"/>
</dbReference>
<dbReference type="Gene3D" id="1.10.357.10">
    <property type="entry name" value="Tetracycline Repressor, domain 2"/>
    <property type="match status" value="1"/>
</dbReference>
<evidence type="ECO:0000256" key="1">
    <source>
        <dbReference type="ARBA" id="ARBA00023015"/>
    </source>
</evidence>
<reference evidence="6 7" key="1">
    <citation type="submission" date="2021-01" db="EMBL/GenBank/DDBJ databases">
        <title>Whole genome shotgun sequence of Actinoplanes humidus NBRC 14915.</title>
        <authorList>
            <person name="Komaki H."/>
            <person name="Tamura T."/>
        </authorList>
    </citation>
    <scope>NUCLEOTIDE SEQUENCE [LARGE SCALE GENOMIC DNA]</scope>
    <source>
        <strain evidence="6 7">NBRC 14915</strain>
    </source>
</reference>
<dbReference type="PANTHER" id="PTHR47506:SF1">
    <property type="entry name" value="HTH-TYPE TRANSCRIPTIONAL REGULATOR YJDC"/>
    <property type="match status" value="1"/>
</dbReference>
<evidence type="ECO:0000313" key="7">
    <source>
        <dbReference type="Proteomes" id="UP000603200"/>
    </source>
</evidence>
<name>A0ABQ3ZKU3_9ACTN</name>
<dbReference type="RefSeq" id="WP_203836438.1">
    <property type="nucleotide sequence ID" value="NZ_BAAATV010000005.1"/>
</dbReference>
<evidence type="ECO:0000256" key="3">
    <source>
        <dbReference type="ARBA" id="ARBA00023163"/>
    </source>
</evidence>
<keyword evidence="2 4" id="KW-0238">DNA-binding</keyword>
<dbReference type="InterPro" id="IPR036271">
    <property type="entry name" value="Tet_transcr_reg_TetR-rel_C_sf"/>
</dbReference>
<feature type="domain" description="HTH tetR-type" evidence="5">
    <location>
        <begin position="11"/>
        <end position="71"/>
    </location>
</feature>
<dbReference type="EMBL" id="BOMN01000027">
    <property type="protein sequence ID" value="GIE19209.1"/>
    <property type="molecule type" value="Genomic_DNA"/>
</dbReference>
<dbReference type="PANTHER" id="PTHR47506">
    <property type="entry name" value="TRANSCRIPTIONAL REGULATORY PROTEIN"/>
    <property type="match status" value="1"/>
</dbReference>
<comment type="caution">
    <text evidence="6">The sequence shown here is derived from an EMBL/GenBank/DDBJ whole genome shotgun (WGS) entry which is preliminary data.</text>
</comment>
<sequence>MHVAPERGRRAFDPLVALNAAKEVFWRHGYEGASLTDLTAAMGINKPSMYAAFGTKQELFEKVIQAYAADDMAYARAAMEQPTAYEVAAALLHDNAIAVTRPDCPPGCLSIQGGISTGPANSSVTEFLATSRLAGEALLADRFRRAIDTGDLPPGTDPAALARFLMIVTEGQAIHATAGVSRADLQASASLALLVFRSLSVSS</sequence>
<accession>A0ABQ3ZKU3</accession>